<dbReference type="SMART" id="SM00233">
    <property type="entry name" value="PH"/>
    <property type="match status" value="1"/>
</dbReference>
<evidence type="ECO:0000256" key="3">
    <source>
        <dbReference type="PROSITE-ProRule" id="PRU00191"/>
    </source>
</evidence>
<dbReference type="CDD" id="cd13268">
    <property type="entry name" value="PH_Brdg1"/>
    <property type="match status" value="1"/>
</dbReference>
<dbReference type="PANTHER" id="PTHR16186">
    <property type="entry name" value="SIGNAL-TRANSDUCING ADAPTOR PROTEIN-RELATED"/>
    <property type="match status" value="1"/>
</dbReference>
<sequence>MATANRHIRVRSQLPTCYHEGFLEKKSIRDKMGRKLWTSLCGNSLFFFNNTKDSVYVEKLELTDLITLSDDCCRDRNLNAAGFTLHMKNEDIKMIAPSLEARELWKGFLLSISKLSVPTSLNLLPGQIHMMKEIIEKEKKRQRLLSVPPPSQDFDNYVTVVPEMPMCYYPVSRVEAEILLERNADQGNLLLRRRQDGSFALTTRQDVNGSVFKHYCVSRRLEGGFAIALETPVTCNTLHDVVNYLVEKSSGVLVPLLMEHHYEKNITIIKPNEENGEISEHCFRNVPSPTPPTPPPKPVTRCVKSSSELNTPENEYLSASDTGEFEVDQATCKKPPLLPRLPAGRYLPHQNSVDLHISSDGERKPLVPPGYCKTPSRSNSLSSLHENFSTPEQRVDMNELQNAIRRRAIPE</sequence>
<evidence type="ECO:0000259" key="4">
    <source>
        <dbReference type="PROSITE" id="PS50001"/>
    </source>
</evidence>
<dbReference type="InterPro" id="IPR011993">
    <property type="entry name" value="PH-like_dom_sf"/>
</dbReference>
<dbReference type="InterPro" id="IPR036860">
    <property type="entry name" value="SH2_dom_sf"/>
</dbReference>
<evidence type="ECO:0000313" key="6">
    <source>
        <dbReference type="Proteomes" id="UP001479290"/>
    </source>
</evidence>
<dbReference type="SUPFAM" id="SSF55550">
    <property type="entry name" value="SH2 domain"/>
    <property type="match status" value="1"/>
</dbReference>
<dbReference type="EMBL" id="JAWDJR010000008">
    <property type="protein sequence ID" value="KAK9970826.1"/>
    <property type="molecule type" value="Genomic_DNA"/>
</dbReference>
<dbReference type="GO" id="GO:0035591">
    <property type="term" value="F:signaling adaptor activity"/>
    <property type="evidence" value="ECO:0007669"/>
    <property type="project" value="InterPro"/>
</dbReference>
<keyword evidence="2 3" id="KW-0727">SH2 domain</keyword>
<dbReference type="Pfam" id="PF00017">
    <property type="entry name" value="SH2"/>
    <property type="match status" value="1"/>
</dbReference>
<feature type="domain" description="SH2" evidence="4">
    <location>
        <begin position="166"/>
        <end position="272"/>
    </location>
</feature>
<dbReference type="PROSITE" id="PS50001">
    <property type="entry name" value="SH2"/>
    <property type="match status" value="1"/>
</dbReference>
<dbReference type="SMART" id="SM00252">
    <property type="entry name" value="SH2"/>
    <property type="match status" value="1"/>
</dbReference>
<evidence type="ECO:0000256" key="2">
    <source>
        <dbReference type="ARBA" id="ARBA00022999"/>
    </source>
</evidence>
<dbReference type="Gene3D" id="3.30.505.10">
    <property type="entry name" value="SH2 domain"/>
    <property type="match status" value="1"/>
</dbReference>
<dbReference type="Proteomes" id="UP001479290">
    <property type="component" value="Unassembled WGS sequence"/>
</dbReference>
<keyword evidence="6" id="KW-1185">Reference proteome</keyword>
<keyword evidence="1" id="KW-0597">Phosphoprotein</keyword>
<protein>
    <recommendedName>
        <fullName evidence="4">SH2 domain-containing protein</fullName>
    </recommendedName>
</protein>
<evidence type="ECO:0000313" key="5">
    <source>
        <dbReference type="EMBL" id="KAK9970826.1"/>
    </source>
</evidence>
<proteinExistence type="predicted"/>
<gene>
    <name evidence="5" type="ORF">ABG768_026734</name>
</gene>
<evidence type="ECO:0000256" key="1">
    <source>
        <dbReference type="ARBA" id="ARBA00022553"/>
    </source>
</evidence>
<dbReference type="Gene3D" id="2.30.29.30">
    <property type="entry name" value="Pleckstrin-homology domain (PH domain)/Phosphotyrosine-binding domain (PTB)"/>
    <property type="match status" value="1"/>
</dbReference>
<dbReference type="InterPro" id="IPR000980">
    <property type="entry name" value="SH2"/>
</dbReference>
<reference evidence="5 6" key="1">
    <citation type="submission" date="2024-05" db="EMBL/GenBank/DDBJ databases">
        <title>A high-quality chromosomal-level genome assembly of Topmouth culter (Culter alburnus).</title>
        <authorList>
            <person name="Zhao H."/>
        </authorList>
    </citation>
    <scope>NUCLEOTIDE SEQUENCE [LARGE SCALE GENOMIC DNA]</scope>
    <source>
        <strain evidence="5">CATC2023</strain>
        <tissue evidence="5">Muscle</tissue>
    </source>
</reference>
<dbReference type="InterPro" id="IPR039111">
    <property type="entry name" value="STAP1/STAP2"/>
</dbReference>
<accession>A0AAW2ADK7</accession>
<dbReference type="InterPro" id="IPR001849">
    <property type="entry name" value="PH_domain"/>
</dbReference>
<dbReference type="PANTHER" id="PTHR16186:SF11">
    <property type="entry name" value="SIGNAL-TRANSDUCING ADAPTOR PROTEIN 2"/>
    <property type="match status" value="1"/>
</dbReference>
<comment type="caution">
    <text evidence="5">The sequence shown here is derived from an EMBL/GenBank/DDBJ whole genome shotgun (WGS) entry which is preliminary data.</text>
</comment>
<dbReference type="SUPFAM" id="SSF50729">
    <property type="entry name" value="PH domain-like"/>
    <property type="match status" value="1"/>
</dbReference>
<dbReference type="AlphaFoldDB" id="A0AAW2ADK7"/>
<organism evidence="5 6">
    <name type="scientific">Culter alburnus</name>
    <name type="common">Topmouth culter</name>
    <dbReference type="NCBI Taxonomy" id="194366"/>
    <lineage>
        <taxon>Eukaryota</taxon>
        <taxon>Metazoa</taxon>
        <taxon>Chordata</taxon>
        <taxon>Craniata</taxon>
        <taxon>Vertebrata</taxon>
        <taxon>Euteleostomi</taxon>
        <taxon>Actinopterygii</taxon>
        <taxon>Neopterygii</taxon>
        <taxon>Teleostei</taxon>
        <taxon>Ostariophysi</taxon>
        <taxon>Cypriniformes</taxon>
        <taxon>Xenocyprididae</taxon>
        <taxon>Xenocypridinae</taxon>
        <taxon>Culter</taxon>
    </lineage>
</organism>
<name>A0AAW2ADK7_CULAL</name>